<dbReference type="InterPro" id="IPR038740">
    <property type="entry name" value="BioF2-like_GNAT_dom"/>
</dbReference>
<dbReference type="InterPro" id="IPR050644">
    <property type="entry name" value="PG_Glycine_Bridge_Synth"/>
</dbReference>
<reference evidence="2 3" key="1">
    <citation type="submission" date="2020-08" db="EMBL/GenBank/DDBJ databases">
        <title>Genome sequence of Rhodobacteraceae bacterium Lw-13e.</title>
        <authorList>
            <person name="Poehlein A."/>
            <person name="Wolter L."/>
            <person name="Daniel R."/>
            <person name="Brinkhoff T."/>
        </authorList>
    </citation>
    <scope>NUCLEOTIDE SEQUENCE [LARGE SCALE GENOMIC DNA]</scope>
    <source>
        <strain evidence="2 3">Lw-13e</strain>
    </source>
</reference>
<keyword evidence="3" id="KW-1185">Reference proteome</keyword>
<dbReference type="PANTHER" id="PTHR36174:SF1">
    <property type="entry name" value="LIPID II:GLYCINE GLYCYLTRANSFERASE"/>
    <property type="match status" value="1"/>
</dbReference>
<gene>
    <name evidence="2" type="ORF">PSAL_007120</name>
</gene>
<organism evidence="2 3">
    <name type="scientific">Pseudooceanicola algae</name>
    <dbReference type="NCBI Taxonomy" id="1537215"/>
    <lineage>
        <taxon>Bacteria</taxon>
        <taxon>Pseudomonadati</taxon>
        <taxon>Pseudomonadota</taxon>
        <taxon>Alphaproteobacteria</taxon>
        <taxon>Rhodobacterales</taxon>
        <taxon>Paracoccaceae</taxon>
        <taxon>Pseudooceanicola</taxon>
    </lineage>
</organism>
<dbReference type="Pfam" id="PF13480">
    <property type="entry name" value="Acetyltransf_6"/>
    <property type="match status" value="1"/>
</dbReference>
<accession>A0A418SDQ2</accession>
<dbReference type="KEGG" id="palw:PSAL_007120"/>
<evidence type="ECO:0000313" key="2">
    <source>
        <dbReference type="EMBL" id="QPM89491.1"/>
    </source>
</evidence>
<evidence type="ECO:0000313" key="3">
    <source>
        <dbReference type="Proteomes" id="UP000283786"/>
    </source>
</evidence>
<evidence type="ECO:0000259" key="1">
    <source>
        <dbReference type="Pfam" id="PF13480"/>
    </source>
</evidence>
<dbReference type="SUPFAM" id="SSF55729">
    <property type="entry name" value="Acyl-CoA N-acyltransferases (Nat)"/>
    <property type="match status" value="1"/>
</dbReference>
<dbReference type="EMBL" id="CP060436">
    <property type="protein sequence ID" value="QPM89491.1"/>
    <property type="molecule type" value="Genomic_DNA"/>
</dbReference>
<protein>
    <recommendedName>
        <fullName evidence="1">BioF2-like acetyltransferase domain-containing protein</fullName>
    </recommendedName>
</protein>
<sequence>MRVFFIPALTTNKVFLSLNWAMKHVAPEAFPDDRMHRHFYYAKALAKLGSETTLMPDGTFGVRRRFGPTAVLWLPAPREVPVLRGRRGVTILQAPDRDMDRALRRSGAIPVLTPQSHAVLDISLSQDKREAGFAQKWRNRLNRARRSDLQVTHAPFPRDLDHWLLRREAEQRKARGYRALPSGFAIAWPQTRLFTAYAEGQPVAAMLFLLHAPGASYHMGWSGTTGRACSAHNLLLAEAAEWLHRRGHARLDLGTLQPRRAPGLAHFKLGSGAQVETSGHAWIHSRATSLLGCLIA</sequence>
<name>A0A418SDQ2_9RHOB</name>
<feature type="domain" description="BioF2-like acetyltransferase" evidence="1">
    <location>
        <begin position="138"/>
        <end position="255"/>
    </location>
</feature>
<dbReference type="AlphaFoldDB" id="A0A418SDQ2"/>
<proteinExistence type="predicted"/>
<dbReference type="InterPro" id="IPR016181">
    <property type="entry name" value="Acyl_CoA_acyltransferase"/>
</dbReference>
<dbReference type="Proteomes" id="UP000283786">
    <property type="component" value="Chromosome"/>
</dbReference>
<dbReference type="PANTHER" id="PTHR36174">
    <property type="entry name" value="LIPID II:GLYCINE GLYCYLTRANSFERASE"/>
    <property type="match status" value="1"/>
</dbReference>
<dbReference type="Gene3D" id="3.40.630.30">
    <property type="match status" value="1"/>
</dbReference>